<dbReference type="GO" id="GO:0016787">
    <property type="term" value="F:hydrolase activity"/>
    <property type="evidence" value="ECO:0007669"/>
    <property type="project" value="UniProtKB-KW"/>
</dbReference>
<dbReference type="GO" id="GO:0005634">
    <property type="term" value="C:nucleus"/>
    <property type="evidence" value="ECO:0007669"/>
    <property type="project" value="TreeGrafter"/>
</dbReference>
<dbReference type="GO" id="GO:0005737">
    <property type="term" value="C:cytoplasm"/>
    <property type="evidence" value="ECO:0007669"/>
    <property type="project" value="TreeGrafter"/>
</dbReference>
<proteinExistence type="inferred from homology"/>
<dbReference type="Pfam" id="PF14493">
    <property type="entry name" value="HTH_40"/>
    <property type="match status" value="1"/>
</dbReference>
<dbReference type="GO" id="GO:0005694">
    <property type="term" value="C:chromosome"/>
    <property type="evidence" value="ECO:0007669"/>
    <property type="project" value="TreeGrafter"/>
</dbReference>
<dbReference type="InterPro" id="IPR018982">
    <property type="entry name" value="RQC_domain"/>
</dbReference>
<sequence length="799" mass="83971">MFRVGKYQFIYITPEMASISIDRLRALQQAAGLSLVAVDEAHCISEWGFDFRTEYRHLYRLREALPDVPFMALTATATPKVRDDIAANLRLKPNARKWVMSFERPNLHFSVQRKQAALTANFGPLLAAAEKGELEPTITYTLTKREAAEIAAELGARPGLRGRVAAYHGDLSVQARRDVHAAFMHDRLTVVVATVAFGMGIDKGNVRHVLHYGAPASLEAYYQQAGRAGRDGVQSTCVLLWSAADAAKNAIIKSSDVRSAEGAAQRDSGSDAITSHQAMVDYFAPGSWQGPRCRGGCDNCAAAAAGGSLQRDLAAEARLLLATVQRLREMGLGTAVQVLRGSRSQKMKPWMMDICTPDGTKLHGAGLQYSEGWWKALAGMLTGRGLIASITKAPPGQRAFAVVTCTDKGAAFLRSQEPLVLQLSGELAQQEKEARAAAEAAAAAQAAAAALQAQRNAVQAEEQALFRALQDVRKTAAAAAGVAPSQLCSDFALWEMVRRRPGAPAGLAACQGCTELLVQRHGQAAAQEAYQRFQAQGEGVASIATKGRAKPINPQTVVGYLADAAGSGLPLDWERAAQEAALTQQQADTISEAILAYGAQGLGGIKRALPSAEYGQIKLVAAMMNGQQHWFAEGGMPSAGSQPGGSSGLDGAAAAAPAAAHARVGDPVDGALAPLNRSTPAGAQQGGGSGEPEAKRPRLSACEGPGSAGQLPLLDRAALTAWLAARGGTTAPQLVAHFCRGCGAAAAGQAQQQQQQREAALVGLLGELCEEFEIMRKGGNSGFSAAIDLADNEVMYLVI</sequence>
<dbReference type="NCBIfam" id="TIGR00614">
    <property type="entry name" value="recQ_fam"/>
    <property type="match status" value="1"/>
</dbReference>
<reference evidence="16" key="1">
    <citation type="submission" date="2020-11" db="EMBL/GenBank/DDBJ databases">
        <title>Chlorella ohadii genome sequencing and assembly.</title>
        <authorList>
            <person name="Murik O."/>
            <person name="Treves H."/>
            <person name="Kedem I."/>
            <person name="Shotland Y."/>
            <person name="Kaplan A."/>
        </authorList>
    </citation>
    <scope>NUCLEOTIDE SEQUENCE</scope>
    <source>
        <strain evidence="16">1</strain>
    </source>
</reference>
<dbReference type="GO" id="GO:0006260">
    <property type="term" value="P:DNA replication"/>
    <property type="evidence" value="ECO:0007669"/>
    <property type="project" value="InterPro"/>
</dbReference>
<keyword evidence="17" id="KW-1185">Reference proteome</keyword>
<organism evidence="16 17">
    <name type="scientific">Chlorella ohadii</name>
    <dbReference type="NCBI Taxonomy" id="2649997"/>
    <lineage>
        <taxon>Eukaryota</taxon>
        <taxon>Viridiplantae</taxon>
        <taxon>Chlorophyta</taxon>
        <taxon>core chlorophytes</taxon>
        <taxon>Trebouxiophyceae</taxon>
        <taxon>Chlorellales</taxon>
        <taxon>Chlorellaceae</taxon>
        <taxon>Chlorella clade</taxon>
        <taxon>Chlorella</taxon>
    </lineage>
</organism>
<evidence type="ECO:0000256" key="11">
    <source>
        <dbReference type="SAM" id="Coils"/>
    </source>
</evidence>
<dbReference type="PROSITE" id="PS51194">
    <property type="entry name" value="HELICASE_CTER"/>
    <property type="match status" value="1"/>
</dbReference>
<dbReference type="InterPro" id="IPR010997">
    <property type="entry name" value="HRDC-like_sf"/>
</dbReference>
<feature type="region of interest" description="Disordered" evidence="12">
    <location>
        <begin position="667"/>
        <end position="706"/>
    </location>
</feature>
<dbReference type="GO" id="GO:0000724">
    <property type="term" value="P:double-strand break repair via homologous recombination"/>
    <property type="evidence" value="ECO:0007669"/>
    <property type="project" value="TreeGrafter"/>
</dbReference>
<evidence type="ECO:0000256" key="4">
    <source>
        <dbReference type="ARBA" id="ARBA00022801"/>
    </source>
</evidence>
<dbReference type="PANTHER" id="PTHR13710:SF120">
    <property type="entry name" value="BIFUNCTIONAL 3'-5' EXONUCLEASE_ATP-DEPENDENT HELICASE WRN"/>
    <property type="match status" value="1"/>
</dbReference>
<dbReference type="AlphaFoldDB" id="A0AAD5DUT0"/>
<dbReference type="InterPro" id="IPR002121">
    <property type="entry name" value="HRDC_dom"/>
</dbReference>
<dbReference type="PROSITE" id="PS50967">
    <property type="entry name" value="HRDC"/>
    <property type="match status" value="1"/>
</dbReference>
<evidence type="ECO:0000313" key="17">
    <source>
        <dbReference type="Proteomes" id="UP001205105"/>
    </source>
</evidence>
<dbReference type="PANTHER" id="PTHR13710">
    <property type="entry name" value="DNA HELICASE RECQ FAMILY MEMBER"/>
    <property type="match status" value="1"/>
</dbReference>
<dbReference type="InterPro" id="IPR004589">
    <property type="entry name" value="DNA_helicase_ATP-dep_RecQ"/>
</dbReference>
<protein>
    <recommendedName>
        <fullName evidence="10">DNA 3'-5' helicase</fullName>
        <ecNumber evidence="10">5.6.2.4</ecNumber>
    </recommendedName>
</protein>
<dbReference type="Pfam" id="PF00570">
    <property type="entry name" value="HRDC"/>
    <property type="match status" value="1"/>
</dbReference>
<dbReference type="Gene3D" id="1.10.150.80">
    <property type="entry name" value="HRDC domain"/>
    <property type="match status" value="1"/>
</dbReference>
<evidence type="ECO:0000256" key="8">
    <source>
        <dbReference type="ARBA" id="ARBA00023235"/>
    </source>
</evidence>
<comment type="similarity">
    <text evidence="2">Belongs to the helicase family. RecQ subfamily.</text>
</comment>
<evidence type="ECO:0000256" key="6">
    <source>
        <dbReference type="ARBA" id="ARBA00022840"/>
    </source>
</evidence>
<keyword evidence="5" id="KW-0347">Helicase</keyword>
<keyword evidence="8" id="KW-0413">Isomerase</keyword>
<dbReference type="EC" id="5.6.2.4" evidence="10"/>
<dbReference type="InterPro" id="IPR011545">
    <property type="entry name" value="DEAD/DEAH_box_helicase_dom"/>
</dbReference>
<dbReference type="SUPFAM" id="SSF46785">
    <property type="entry name" value="Winged helix' DNA-binding domain"/>
    <property type="match status" value="1"/>
</dbReference>
<keyword evidence="6" id="KW-0067">ATP-binding</keyword>
<feature type="region of interest" description="Disordered" evidence="12">
    <location>
        <begin position="633"/>
        <end position="653"/>
    </location>
</feature>
<dbReference type="PROSITE" id="PS51192">
    <property type="entry name" value="HELICASE_ATP_BIND_1"/>
    <property type="match status" value="1"/>
</dbReference>
<evidence type="ECO:0000259" key="13">
    <source>
        <dbReference type="PROSITE" id="PS50967"/>
    </source>
</evidence>
<evidence type="ECO:0000313" key="16">
    <source>
        <dbReference type="EMBL" id="KAI7842788.1"/>
    </source>
</evidence>
<dbReference type="InterPro" id="IPR014001">
    <property type="entry name" value="Helicase_ATP-bd"/>
</dbReference>
<evidence type="ECO:0000256" key="10">
    <source>
        <dbReference type="ARBA" id="ARBA00034808"/>
    </source>
</evidence>
<dbReference type="GO" id="GO:0005524">
    <property type="term" value="F:ATP binding"/>
    <property type="evidence" value="ECO:0007669"/>
    <property type="project" value="UniProtKB-KW"/>
</dbReference>
<dbReference type="Proteomes" id="UP001205105">
    <property type="component" value="Unassembled WGS sequence"/>
</dbReference>
<dbReference type="SMART" id="SM00956">
    <property type="entry name" value="RQC"/>
    <property type="match status" value="1"/>
</dbReference>
<dbReference type="InterPro" id="IPR001650">
    <property type="entry name" value="Helicase_C-like"/>
</dbReference>
<dbReference type="GO" id="GO:0003677">
    <property type="term" value="F:DNA binding"/>
    <property type="evidence" value="ECO:0007669"/>
    <property type="project" value="UniProtKB-KW"/>
</dbReference>
<keyword evidence="4" id="KW-0378">Hydrolase</keyword>
<dbReference type="InterPro" id="IPR036388">
    <property type="entry name" value="WH-like_DNA-bd_sf"/>
</dbReference>
<keyword evidence="3" id="KW-0547">Nucleotide-binding</keyword>
<keyword evidence="11" id="KW-0175">Coiled coil</keyword>
<dbReference type="InterPro" id="IPR036390">
    <property type="entry name" value="WH_DNA-bd_sf"/>
</dbReference>
<dbReference type="SMART" id="SM00490">
    <property type="entry name" value="HELICc"/>
    <property type="match status" value="1"/>
</dbReference>
<gene>
    <name evidence="16" type="ORF">COHA_003534</name>
</gene>
<feature type="domain" description="HRDC" evidence="13">
    <location>
        <begin position="459"/>
        <end position="540"/>
    </location>
</feature>
<dbReference type="Gene3D" id="3.40.50.300">
    <property type="entry name" value="P-loop containing nucleotide triphosphate hydrolases"/>
    <property type="match status" value="2"/>
</dbReference>
<feature type="domain" description="Helicase C-terminal" evidence="15">
    <location>
        <begin position="121"/>
        <end position="281"/>
    </location>
</feature>
<comment type="caution">
    <text evidence="16">The sequence shown here is derived from an EMBL/GenBank/DDBJ whole genome shotgun (WGS) entry which is preliminary data.</text>
</comment>
<feature type="coiled-coil region" evidence="11">
    <location>
        <begin position="420"/>
        <end position="463"/>
    </location>
</feature>
<dbReference type="Pfam" id="PF00271">
    <property type="entry name" value="Helicase_C"/>
    <property type="match status" value="1"/>
</dbReference>
<feature type="domain" description="Helicase ATP-binding" evidence="14">
    <location>
        <begin position="1"/>
        <end position="95"/>
    </location>
</feature>
<evidence type="ECO:0000256" key="3">
    <source>
        <dbReference type="ARBA" id="ARBA00022741"/>
    </source>
</evidence>
<dbReference type="GO" id="GO:0009378">
    <property type="term" value="F:four-way junction helicase activity"/>
    <property type="evidence" value="ECO:0007669"/>
    <property type="project" value="TreeGrafter"/>
</dbReference>
<dbReference type="Pfam" id="PF00270">
    <property type="entry name" value="DEAD"/>
    <property type="match status" value="1"/>
</dbReference>
<evidence type="ECO:0000259" key="14">
    <source>
        <dbReference type="PROSITE" id="PS51192"/>
    </source>
</evidence>
<dbReference type="GO" id="GO:0043138">
    <property type="term" value="F:3'-5' DNA helicase activity"/>
    <property type="evidence" value="ECO:0007669"/>
    <property type="project" value="UniProtKB-EC"/>
</dbReference>
<evidence type="ECO:0000256" key="7">
    <source>
        <dbReference type="ARBA" id="ARBA00023125"/>
    </source>
</evidence>
<dbReference type="SMART" id="SM00341">
    <property type="entry name" value="HRDC"/>
    <property type="match status" value="1"/>
</dbReference>
<evidence type="ECO:0000256" key="9">
    <source>
        <dbReference type="ARBA" id="ARBA00034617"/>
    </source>
</evidence>
<dbReference type="Gene3D" id="1.10.10.10">
    <property type="entry name" value="Winged helix-like DNA-binding domain superfamily/Winged helix DNA-binding domain"/>
    <property type="match status" value="1"/>
</dbReference>
<dbReference type="SUPFAM" id="SSF47819">
    <property type="entry name" value="HRDC-like"/>
    <property type="match status" value="1"/>
</dbReference>
<comment type="cofactor">
    <cofactor evidence="1">
        <name>Zn(2+)</name>
        <dbReference type="ChEBI" id="CHEBI:29105"/>
    </cofactor>
</comment>
<evidence type="ECO:0000256" key="2">
    <source>
        <dbReference type="ARBA" id="ARBA00005446"/>
    </source>
</evidence>
<dbReference type="InterPro" id="IPR027417">
    <property type="entry name" value="P-loop_NTPase"/>
</dbReference>
<dbReference type="InterPro" id="IPR029491">
    <property type="entry name" value="Helicase_HTH"/>
</dbReference>
<dbReference type="SUPFAM" id="SSF52540">
    <property type="entry name" value="P-loop containing nucleoside triphosphate hydrolases"/>
    <property type="match status" value="1"/>
</dbReference>
<evidence type="ECO:0000256" key="12">
    <source>
        <dbReference type="SAM" id="MobiDB-lite"/>
    </source>
</evidence>
<accession>A0AAD5DUT0</accession>
<comment type="catalytic activity">
    <reaction evidence="9">
        <text>Couples ATP hydrolysis with the unwinding of duplex DNA by translocating in the 3'-5' direction.</text>
        <dbReference type="EC" id="5.6.2.4"/>
    </reaction>
</comment>
<keyword evidence="7" id="KW-0238">DNA-binding</keyword>
<evidence type="ECO:0000256" key="1">
    <source>
        <dbReference type="ARBA" id="ARBA00001947"/>
    </source>
</evidence>
<name>A0AAD5DUT0_9CHLO</name>
<evidence type="ECO:0000259" key="15">
    <source>
        <dbReference type="PROSITE" id="PS51194"/>
    </source>
</evidence>
<dbReference type="EMBL" id="JADXDR010000048">
    <property type="protein sequence ID" value="KAI7842788.1"/>
    <property type="molecule type" value="Genomic_DNA"/>
</dbReference>
<dbReference type="InterPro" id="IPR044876">
    <property type="entry name" value="HRDC_dom_sf"/>
</dbReference>
<evidence type="ECO:0000256" key="5">
    <source>
        <dbReference type="ARBA" id="ARBA00022806"/>
    </source>
</evidence>
<dbReference type="Pfam" id="PF09382">
    <property type="entry name" value="RQC"/>
    <property type="match status" value="1"/>
</dbReference>